<feature type="region of interest" description="Disordered" evidence="1">
    <location>
        <begin position="257"/>
        <end position="288"/>
    </location>
</feature>
<feature type="compositionally biased region" description="Low complexity" evidence="1">
    <location>
        <begin position="164"/>
        <end position="176"/>
    </location>
</feature>
<comment type="caution">
    <text evidence="2">The sequence shown here is derived from an EMBL/GenBank/DDBJ whole genome shotgun (WGS) entry which is preliminary data.</text>
</comment>
<feature type="non-terminal residue" evidence="2">
    <location>
        <position position="1"/>
    </location>
</feature>
<dbReference type="AlphaFoldDB" id="A0AAN5ID60"/>
<feature type="compositionally biased region" description="Polar residues" evidence="1">
    <location>
        <begin position="204"/>
        <end position="226"/>
    </location>
</feature>
<name>A0AAN5ID60_9BILA</name>
<sequence>GRENEAHPPEAVAEFKPPTFLHRQLPVVAAATASPISSTPGPAAASEAATSSTQAASAIISSSTAATAALFAPAPKIQKLKARREDPELMIVSPEKKPDIRLNHHDNRRAPQPAVFDQTFFLPAIMDLVKQQIIPAAAAAAAAAVSAAVAASLQQPQQATAASAPVSATPASLSATEPLQAETSTGTAMPPNPVTPAPVHKVRSTNTVSSSSIPTPATVSSTTTGSEHSLDAEILSMYGTLNDAQKKALLHKIKEAKEGEATTSSTPAATATPAATESPAVATPEVRHEEEIRIKRERSEKKNIHHQFWTSAEKKKLLCPACNDLVSIT</sequence>
<gene>
    <name evidence="2" type="ORF">PMAYCL1PPCAC_32113</name>
</gene>
<feature type="compositionally biased region" description="Low complexity" evidence="1">
    <location>
        <begin position="261"/>
        <end position="284"/>
    </location>
</feature>
<reference evidence="3" key="1">
    <citation type="submission" date="2022-10" db="EMBL/GenBank/DDBJ databases">
        <title>Genome assembly of Pristionchus species.</title>
        <authorList>
            <person name="Yoshida K."/>
            <person name="Sommer R.J."/>
        </authorList>
    </citation>
    <scope>NUCLEOTIDE SEQUENCE [LARGE SCALE GENOMIC DNA]</scope>
    <source>
        <strain evidence="3">RS5460</strain>
    </source>
</reference>
<evidence type="ECO:0000313" key="3">
    <source>
        <dbReference type="Proteomes" id="UP001328107"/>
    </source>
</evidence>
<organism evidence="2 3">
    <name type="scientific">Pristionchus mayeri</name>
    <dbReference type="NCBI Taxonomy" id="1317129"/>
    <lineage>
        <taxon>Eukaryota</taxon>
        <taxon>Metazoa</taxon>
        <taxon>Ecdysozoa</taxon>
        <taxon>Nematoda</taxon>
        <taxon>Chromadorea</taxon>
        <taxon>Rhabditida</taxon>
        <taxon>Rhabditina</taxon>
        <taxon>Diplogasteromorpha</taxon>
        <taxon>Diplogasteroidea</taxon>
        <taxon>Neodiplogasteridae</taxon>
        <taxon>Pristionchus</taxon>
    </lineage>
</organism>
<feature type="region of interest" description="Disordered" evidence="1">
    <location>
        <begin position="32"/>
        <end position="52"/>
    </location>
</feature>
<feature type="region of interest" description="Disordered" evidence="1">
    <location>
        <begin position="164"/>
        <end position="226"/>
    </location>
</feature>
<proteinExistence type="predicted"/>
<accession>A0AAN5ID60</accession>
<feature type="non-terminal residue" evidence="2">
    <location>
        <position position="329"/>
    </location>
</feature>
<evidence type="ECO:0000256" key="1">
    <source>
        <dbReference type="SAM" id="MobiDB-lite"/>
    </source>
</evidence>
<dbReference type="EMBL" id="BTRK01000006">
    <property type="protein sequence ID" value="GMR61918.1"/>
    <property type="molecule type" value="Genomic_DNA"/>
</dbReference>
<keyword evidence="3" id="KW-1185">Reference proteome</keyword>
<dbReference type="Proteomes" id="UP001328107">
    <property type="component" value="Unassembled WGS sequence"/>
</dbReference>
<evidence type="ECO:0000313" key="2">
    <source>
        <dbReference type="EMBL" id="GMR61918.1"/>
    </source>
</evidence>
<protein>
    <submittedName>
        <fullName evidence="2">Uncharacterized protein</fullName>
    </submittedName>
</protein>